<dbReference type="EMBL" id="CABEIY010000007">
    <property type="protein sequence ID" value="VTT25839.1"/>
    <property type="molecule type" value="Genomic_DNA"/>
</dbReference>
<name>A0AAE9QU38_STREQ</name>
<evidence type="ECO:0000313" key="3">
    <source>
        <dbReference type="Proteomes" id="UP000339049"/>
    </source>
</evidence>
<dbReference type="CDD" id="cd00093">
    <property type="entry name" value="HTH_XRE"/>
    <property type="match status" value="1"/>
</dbReference>
<accession>A0AAE9QU38</accession>
<dbReference type="SMART" id="SM00530">
    <property type="entry name" value="HTH_XRE"/>
    <property type="match status" value="1"/>
</dbReference>
<dbReference type="InterPro" id="IPR011990">
    <property type="entry name" value="TPR-like_helical_dom_sf"/>
</dbReference>
<dbReference type="InterPro" id="IPR010982">
    <property type="entry name" value="Lambda_DNA-bd_dom_sf"/>
</dbReference>
<protein>
    <submittedName>
        <fullName evidence="2">Rgg protein, putative</fullName>
    </submittedName>
</protein>
<dbReference type="RefSeq" id="WP_014612155.1">
    <property type="nucleotide sequence ID" value="NZ_AP023394.1"/>
</dbReference>
<dbReference type="NCBIfam" id="TIGR01716">
    <property type="entry name" value="RGG_Cterm"/>
    <property type="match status" value="1"/>
</dbReference>
<proteinExistence type="predicted"/>
<dbReference type="Gene3D" id="1.25.40.10">
    <property type="entry name" value="Tetratricopeptide repeat domain"/>
    <property type="match status" value="1"/>
</dbReference>
<dbReference type="PANTHER" id="PTHR37038">
    <property type="entry name" value="TRANSCRIPTIONAL REGULATOR-RELATED"/>
    <property type="match status" value="1"/>
</dbReference>
<dbReference type="AlphaFoldDB" id="A0AAE9QU38"/>
<dbReference type="Pfam" id="PF01381">
    <property type="entry name" value="HTH_3"/>
    <property type="match status" value="1"/>
</dbReference>
<dbReference type="GO" id="GO:0003677">
    <property type="term" value="F:DNA binding"/>
    <property type="evidence" value="ECO:0007669"/>
    <property type="project" value="InterPro"/>
</dbReference>
<evidence type="ECO:0000313" key="2">
    <source>
        <dbReference type="EMBL" id="VTT25839.1"/>
    </source>
</evidence>
<gene>
    <name evidence="2" type="ORF">NCTC11557_01770</name>
</gene>
<dbReference type="PROSITE" id="PS50943">
    <property type="entry name" value="HTH_CROC1"/>
    <property type="match status" value="1"/>
</dbReference>
<dbReference type="SUPFAM" id="SSF47413">
    <property type="entry name" value="lambda repressor-like DNA-binding domains"/>
    <property type="match status" value="1"/>
</dbReference>
<reference evidence="2 3" key="1">
    <citation type="submission" date="2019-05" db="EMBL/GenBank/DDBJ databases">
        <authorList>
            <consortium name="Pathogen Informatics"/>
        </authorList>
    </citation>
    <scope>NUCLEOTIDE SEQUENCE [LARGE SCALE GENOMIC DNA]</scope>
    <source>
        <strain evidence="2 3">NCTC11557</strain>
    </source>
</reference>
<sequence>MNDFGKIFKQFRESKGMSLREVAGDKLSASQISRFERGQTSLNVESFYNCLNNLNISLGEFELRYRNYIQDDNIVFNSKISEAYLSGNISKLMSMLDKLSEENTSVSYLNSIVVKTAISMCDPSRRVSQKDINFLSDYLFSIEEWGNYELWLFGNTSFTLSPQLLNLLGSEMINKTHFYKSSEENKKKVYMMTLNIISTFLDKNELTYALKFLNYLDTISISETETYIKMFHKYVKLLYSYKIGDSEAIFELKKLVSALEVLECYGSAKKINDEISKL</sequence>
<comment type="caution">
    <text evidence="2">The sequence shown here is derived from an EMBL/GenBank/DDBJ whole genome shotgun (WGS) entry which is preliminary data.</text>
</comment>
<dbReference type="InterPro" id="IPR053163">
    <property type="entry name" value="HTH-type_regulator_Rgg"/>
</dbReference>
<dbReference type="Proteomes" id="UP000339049">
    <property type="component" value="Unassembled WGS sequence"/>
</dbReference>
<dbReference type="InterPro" id="IPR010057">
    <property type="entry name" value="Transcription_activator_Rgg_C"/>
</dbReference>
<dbReference type="InterPro" id="IPR001387">
    <property type="entry name" value="Cro/C1-type_HTH"/>
</dbReference>
<feature type="domain" description="HTH cro/C1-type" evidence="1">
    <location>
        <begin position="8"/>
        <end position="61"/>
    </location>
</feature>
<dbReference type="Pfam" id="PF21259">
    <property type="entry name" value="Rgg_C"/>
    <property type="match status" value="1"/>
</dbReference>
<evidence type="ECO:0000259" key="1">
    <source>
        <dbReference type="PROSITE" id="PS50943"/>
    </source>
</evidence>
<organism evidence="2 3">
    <name type="scientific">Streptococcus dysgalactiae subsp. equisimilis</name>
    <name type="common">Streptococcus equisimilis</name>
    <dbReference type="NCBI Taxonomy" id="119602"/>
    <lineage>
        <taxon>Bacteria</taxon>
        <taxon>Bacillati</taxon>
        <taxon>Bacillota</taxon>
        <taxon>Bacilli</taxon>
        <taxon>Lactobacillales</taxon>
        <taxon>Streptococcaceae</taxon>
        <taxon>Streptococcus</taxon>
    </lineage>
</organism>
<dbReference type="PANTHER" id="PTHR37038:SF12">
    <property type="entry name" value="TRANSCRIPTIONAL REGULATOR"/>
    <property type="match status" value="1"/>
</dbReference>